<dbReference type="InterPro" id="IPR036515">
    <property type="entry name" value="Transposase_17_sf"/>
</dbReference>
<dbReference type="GO" id="GO:0003677">
    <property type="term" value="F:DNA binding"/>
    <property type="evidence" value="ECO:0007669"/>
    <property type="project" value="InterPro"/>
</dbReference>
<proteinExistence type="predicted"/>
<evidence type="ECO:0000313" key="4">
    <source>
        <dbReference type="Proteomes" id="UP000231343"/>
    </source>
</evidence>
<evidence type="ECO:0000256" key="1">
    <source>
        <dbReference type="SAM" id="MobiDB-lite"/>
    </source>
</evidence>
<evidence type="ECO:0000259" key="2">
    <source>
        <dbReference type="SMART" id="SM01321"/>
    </source>
</evidence>
<dbReference type="InterPro" id="IPR002686">
    <property type="entry name" value="Transposase_17"/>
</dbReference>
<dbReference type="NCBIfam" id="NF033573">
    <property type="entry name" value="transpos_IS200"/>
    <property type="match status" value="1"/>
</dbReference>
<dbReference type="AlphaFoldDB" id="A0A2H0XWP1"/>
<accession>A0A2H0XWP1</accession>
<dbReference type="GO" id="GO:0006313">
    <property type="term" value="P:DNA transposition"/>
    <property type="evidence" value="ECO:0007669"/>
    <property type="project" value="InterPro"/>
</dbReference>
<protein>
    <recommendedName>
        <fullName evidence="2">Transposase IS200-like domain-containing protein</fullName>
    </recommendedName>
</protein>
<feature type="region of interest" description="Disordered" evidence="1">
    <location>
        <begin position="130"/>
        <end position="150"/>
    </location>
</feature>
<organism evidence="3 4">
    <name type="scientific">Candidatus Saganbacteria bacterium CG08_land_8_20_14_0_20_45_16</name>
    <dbReference type="NCBI Taxonomy" id="2014293"/>
    <lineage>
        <taxon>Bacteria</taxon>
        <taxon>Bacillati</taxon>
        <taxon>Saganbacteria</taxon>
    </lineage>
</organism>
<dbReference type="PANTHER" id="PTHR33360">
    <property type="entry name" value="TRANSPOSASE FOR INSERTION SEQUENCE ELEMENT IS200"/>
    <property type="match status" value="1"/>
</dbReference>
<feature type="domain" description="Transposase IS200-like" evidence="2">
    <location>
        <begin position="2"/>
        <end position="120"/>
    </location>
</feature>
<name>A0A2H0XWP1_UNCSA</name>
<dbReference type="SUPFAM" id="SSF143422">
    <property type="entry name" value="Transposase IS200-like"/>
    <property type="match status" value="1"/>
</dbReference>
<dbReference type="Pfam" id="PF01797">
    <property type="entry name" value="Y1_Tnp"/>
    <property type="match status" value="1"/>
</dbReference>
<dbReference type="Gene3D" id="3.30.70.1290">
    <property type="entry name" value="Transposase IS200-like"/>
    <property type="match status" value="1"/>
</dbReference>
<comment type="caution">
    <text evidence="3">The sequence shown here is derived from an EMBL/GenBank/DDBJ whole genome shotgun (WGS) entry which is preliminary data.</text>
</comment>
<dbReference type="PANTHER" id="PTHR33360:SF2">
    <property type="entry name" value="TRANSPOSASE FOR INSERTION SEQUENCE ELEMENT IS200"/>
    <property type="match status" value="1"/>
</dbReference>
<dbReference type="Proteomes" id="UP000231343">
    <property type="component" value="Unassembled WGS sequence"/>
</dbReference>
<sequence>MSEKVIYHYVFRTYKGRFILIDKDSVDFLYTIFKEICNQKGFEILKCKILADHVHILLKFEPRHQIEYVMRMLKGISSREFFKKFRTNRYEYRKLWGRSYFSEQITEEKLPALINYIENQEKNHIDKRYMGKEPIRRGGSGSAKTNGENE</sequence>
<evidence type="ECO:0000313" key="3">
    <source>
        <dbReference type="EMBL" id="PIS29332.1"/>
    </source>
</evidence>
<dbReference type="EMBL" id="PEYM01000089">
    <property type="protein sequence ID" value="PIS29332.1"/>
    <property type="molecule type" value="Genomic_DNA"/>
</dbReference>
<dbReference type="GO" id="GO:0004803">
    <property type="term" value="F:transposase activity"/>
    <property type="evidence" value="ECO:0007669"/>
    <property type="project" value="InterPro"/>
</dbReference>
<dbReference type="SMART" id="SM01321">
    <property type="entry name" value="Y1_Tnp"/>
    <property type="match status" value="1"/>
</dbReference>
<gene>
    <name evidence="3" type="ORF">COT42_05740</name>
</gene>
<reference evidence="3 4" key="1">
    <citation type="submission" date="2017-09" db="EMBL/GenBank/DDBJ databases">
        <title>Depth-based differentiation of microbial function through sediment-hosted aquifers and enrichment of novel symbionts in the deep terrestrial subsurface.</title>
        <authorList>
            <person name="Probst A.J."/>
            <person name="Ladd B."/>
            <person name="Jarett J.K."/>
            <person name="Geller-Mcgrath D.E."/>
            <person name="Sieber C.M."/>
            <person name="Emerson J.B."/>
            <person name="Anantharaman K."/>
            <person name="Thomas B.C."/>
            <person name="Malmstrom R."/>
            <person name="Stieglmeier M."/>
            <person name="Klingl A."/>
            <person name="Woyke T."/>
            <person name="Ryan C.M."/>
            <person name="Banfield J.F."/>
        </authorList>
    </citation>
    <scope>NUCLEOTIDE SEQUENCE [LARGE SCALE GENOMIC DNA]</scope>
    <source>
        <strain evidence="3">CG08_land_8_20_14_0_20_45_16</strain>
    </source>
</reference>